<keyword evidence="14" id="KW-0472">Membrane</keyword>
<evidence type="ECO:0000256" key="4">
    <source>
        <dbReference type="ARBA" id="ARBA00022670"/>
    </source>
</evidence>
<dbReference type="OrthoDB" id="10059102at2759"/>
<keyword evidence="18" id="KW-1185">Reference proteome</keyword>
<dbReference type="CDD" id="cd00190">
    <property type="entry name" value="Tryp_SPc"/>
    <property type="match status" value="1"/>
</dbReference>
<dbReference type="Pfam" id="PF00089">
    <property type="entry name" value="Trypsin"/>
    <property type="match status" value="1"/>
</dbReference>
<keyword evidence="2" id="KW-0964">Secreted</keyword>
<evidence type="ECO:0000256" key="1">
    <source>
        <dbReference type="ARBA" id="ARBA00004613"/>
    </source>
</evidence>
<evidence type="ECO:0000313" key="18">
    <source>
        <dbReference type="Proteomes" id="UP000183832"/>
    </source>
</evidence>
<accession>A0A1J1J4F4</accession>
<evidence type="ECO:0000256" key="10">
    <source>
        <dbReference type="ARBA" id="ARBA00024195"/>
    </source>
</evidence>
<evidence type="ECO:0000256" key="3">
    <source>
        <dbReference type="ARBA" id="ARBA00022659"/>
    </source>
</evidence>
<dbReference type="SMART" id="SM00020">
    <property type="entry name" value="Tryp_SPc"/>
    <property type="match status" value="1"/>
</dbReference>
<dbReference type="InterPro" id="IPR018114">
    <property type="entry name" value="TRYPSIN_HIS"/>
</dbReference>
<evidence type="ECO:0000256" key="15">
    <source>
        <dbReference type="SAM" id="SignalP"/>
    </source>
</evidence>
<evidence type="ECO:0000313" key="17">
    <source>
        <dbReference type="EMBL" id="CRL07280.1"/>
    </source>
</evidence>
<feature type="domain" description="Peptidase S1" evidence="16">
    <location>
        <begin position="32"/>
        <end position="275"/>
    </location>
</feature>
<comment type="catalytic activity">
    <reaction evidence="11">
        <text>Selective cleavage of 103-Arg-|-Ser-104 and 124-Ile-|-Ile-125 bonds in Limulus clotting factor B to form activated factor B. Cleavage of -Pro-Arg-|-Xaa- bonds in synthetic substrates.</text>
        <dbReference type="EC" id="3.4.21.84"/>
    </reaction>
</comment>
<keyword evidence="7" id="KW-0353">Hemolymph clotting</keyword>
<evidence type="ECO:0000256" key="6">
    <source>
        <dbReference type="ARBA" id="ARBA00022801"/>
    </source>
</evidence>
<organism evidence="17 18">
    <name type="scientific">Clunio marinus</name>
    <dbReference type="NCBI Taxonomy" id="568069"/>
    <lineage>
        <taxon>Eukaryota</taxon>
        <taxon>Metazoa</taxon>
        <taxon>Ecdysozoa</taxon>
        <taxon>Arthropoda</taxon>
        <taxon>Hexapoda</taxon>
        <taxon>Insecta</taxon>
        <taxon>Pterygota</taxon>
        <taxon>Neoptera</taxon>
        <taxon>Endopterygota</taxon>
        <taxon>Diptera</taxon>
        <taxon>Nematocera</taxon>
        <taxon>Chironomoidea</taxon>
        <taxon>Chironomidae</taxon>
        <taxon>Clunio</taxon>
    </lineage>
</organism>
<evidence type="ECO:0000256" key="12">
    <source>
        <dbReference type="ARBA" id="ARBA00066707"/>
    </source>
</evidence>
<evidence type="ECO:0000259" key="16">
    <source>
        <dbReference type="PROSITE" id="PS50240"/>
    </source>
</evidence>
<dbReference type="InterPro" id="IPR050127">
    <property type="entry name" value="Serine_Proteases_S1"/>
</dbReference>
<dbReference type="GO" id="GO:0006508">
    <property type="term" value="P:proteolysis"/>
    <property type="evidence" value="ECO:0007669"/>
    <property type="project" value="UniProtKB-KW"/>
</dbReference>
<protein>
    <recommendedName>
        <fullName evidence="12">limulus clotting factor C</fullName>
        <ecNumber evidence="12">3.4.21.84</ecNumber>
    </recommendedName>
</protein>
<keyword evidence="14" id="KW-1133">Transmembrane helix</keyword>
<reference evidence="17 18" key="1">
    <citation type="submission" date="2015-04" db="EMBL/GenBank/DDBJ databases">
        <authorList>
            <person name="Syromyatnikov M.Y."/>
            <person name="Popov V.N."/>
        </authorList>
    </citation>
    <scope>NUCLEOTIDE SEQUENCE [LARGE SCALE GENOMIC DNA]</scope>
</reference>
<proteinExistence type="inferred from homology"/>
<evidence type="ECO:0000256" key="11">
    <source>
        <dbReference type="ARBA" id="ARBA00052079"/>
    </source>
</evidence>
<evidence type="ECO:0000256" key="5">
    <source>
        <dbReference type="ARBA" id="ARBA00022729"/>
    </source>
</evidence>
<dbReference type="PROSITE" id="PS50240">
    <property type="entry name" value="TRYPSIN_DOM"/>
    <property type="match status" value="1"/>
</dbReference>
<keyword evidence="8 13" id="KW-0720">Serine protease</keyword>
<dbReference type="AlphaFoldDB" id="A0A1J1J4F4"/>
<keyword evidence="3" id="KW-0768">Sushi</keyword>
<dbReference type="EC" id="3.4.21.84" evidence="12"/>
<dbReference type="GO" id="GO:0004252">
    <property type="term" value="F:serine-type endopeptidase activity"/>
    <property type="evidence" value="ECO:0007669"/>
    <property type="project" value="InterPro"/>
</dbReference>
<dbReference type="PANTHER" id="PTHR24264:SF65">
    <property type="entry name" value="SRCR DOMAIN-CONTAINING PROTEIN"/>
    <property type="match status" value="1"/>
</dbReference>
<dbReference type="PANTHER" id="PTHR24264">
    <property type="entry name" value="TRYPSIN-RELATED"/>
    <property type="match status" value="1"/>
</dbReference>
<dbReference type="Proteomes" id="UP000183832">
    <property type="component" value="Unassembled WGS sequence"/>
</dbReference>
<dbReference type="PROSITE" id="PS00134">
    <property type="entry name" value="TRYPSIN_HIS"/>
    <property type="match status" value="1"/>
</dbReference>
<keyword evidence="4 13" id="KW-0645">Protease</keyword>
<dbReference type="GO" id="GO:0042381">
    <property type="term" value="P:hemolymph coagulation"/>
    <property type="evidence" value="ECO:0007669"/>
    <property type="project" value="UniProtKB-KW"/>
</dbReference>
<evidence type="ECO:0000256" key="7">
    <source>
        <dbReference type="ARBA" id="ARBA00022820"/>
    </source>
</evidence>
<keyword evidence="9" id="KW-1015">Disulfide bond</keyword>
<feature type="transmembrane region" description="Helical" evidence="14">
    <location>
        <begin position="280"/>
        <end position="296"/>
    </location>
</feature>
<dbReference type="EMBL" id="CVRI01000070">
    <property type="protein sequence ID" value="CRL07280.1"/>
    <property type="molecule type" value="Genomic_DNA"/>
</dbReference>
<dbReference type="FunFam" id="2.40.10.10:FF:000120">
    <property type="entry name" value="Putative serine protease"/>
    <property type="match status" value="1"/>
</dbReference>
<comment type="subcellular location">
    <subcellularLocation>
        <location evidence="1">Secreted</location>
    </subcellularLocation>
</comment>
<dbReference type="GO" id="GO:0005615">
    <property type="term" value="C:extracellular space"/>
    <property type="evidence" value="ECO:0007669"/>
    <property type="project" value="TreeGrafter"/>
</dbReference>
<dbReference type="SUPFAM" id="SSF50494">
    <property type="entry name" value="Trypsin-like serine proteases"/>
    <property type="match status" value="1"/>
</dbReference>
<evidence type="ECO:0000256" key="2">
    <source>
        <dbReference type="ARBA" id="ARBA00022525"/>
    </source>
</evidence>
<dbReference type="PROSITE" id="PS00135">
    <property type="entry name" value="TRYPSIN_SER"/>
    <property type="match status" value="1"/>
</dbReference>
<keyword evidence="14" id="KW-0812">Transmembrane</keyword>
<dbReference type="STRING" id="568069.A0A1J1J4F4"/>
<comment type="similarity">
    <text evidence="10">Belongs to the peptidase S1 family. CLIP subfamily.</text>
</comment>
<evidence type="ECO:0000256" key="13">
    <source>
        <dbReference type="RuleBase" id="RU363034"/>
    </source>
</evidence>
<evidence type="ECO:0000256" key="9">
    <source>
        <dbReference type="ARBA" id="ARBA00023157"/>
    </source>
</evidence>
<evidence type="ECO:0000256" key="8">
    <source>
        <dbReference type="ARBA" id="ARBA00022825"/>
    </source>
</evidence>
<keyword evidence="5 15" id="KW-0732">Signal</keyword>
<dbReference type="Gene3D" id="2.40.10.10">
    <property type="entry name" value="Trypsin-like serine proteases"/>
    <property type="match status" value="1"/>
</dbReference>
<feature type="chain" id="PRO_5012520611" description="limulus clotting factor C" evidence="15">
    <location>
        <begin position="26"/>
        <end position="298"/>
    </location>
</feature>
<dbReference type="PRINTS" id="PR00722">
    <property type="entry name" value="CHYMOTRYPSIN"/>
</dbReference>
<dbReference type="InterPro" id="IPR033116">
    <property type="entry name" value="TRYPSIN_SER"/>
</dbReference>
<keyword evidence="6 13" id="KW-0378">Hydrolase</keyword>
<gene>
    <name evidence="17" type="primary">similar to Cationic trypsin</name>
    <name evidence="17" type="ORF">CLUMA_CG020259</name>
</gene>
<name>A0A1J1J4F4_9DIPT</name>
<evidence type="ECO:0000256" key="14">
    <source>
        <dbReference type="SAM" id="Phobius"/>
    </source>
</evidence>
<feature type="signal peptide" evidence="15">
    <location>
        <begin position="1"/>
        <end position="25"/>
    </location>
</feature>
<dbReference type="InterPro" id="IPR009003">
    <property type="entry name" value="Peptidase_S1_PA"/>
</dbReference>
<sequence length="298" mass="32672">MKGTSKLSCIFFALTISLLFLNTKSQNSEPRIVNGFNVTSINGFKHQVSVRYRPTDLYSYGDGHFCGGSLINNRTVLTAAHCFQDGNRYLSASNLVVTLGSLQRYIRDNNTLYITVSKLVMHKTFVSSTFQNDIALLILSQDVPSNHPTAQPILLPSRAPVAGRQCQISGWGRVKFNTGAEPAQLKAANLTINSRTQCNSRSSHNGNVLIGMFCAGPFTGQLIVDSCQGDSGGPLMCGNELVGITSNGVGCAEPNYPGIYTDVHHYLQWIEKNDSKKVKLTYFVIIFTSVFTLIFNQI</sequence>
<dbReference type="InterPro" id="IPR001254">
    <property type="entry name" value="Trypsin_dom"/>
</dbReference>
<dbReference type="InterPro" id="IPR001314">
    <property type="entry name" value="Peptidase_S1A"/>
</dbReference>
<dbReference type="InterPro" id="IPR043504">
    <property type="entry name" value="Peptidase_S1_PA_chymotrypsin"/>
</dbReference>